<keyword evidence="2" id="KW-0547">Nucleotide-binding</keyword>
<proteinExistence type="predicted"/>
<evidence type="ECO:0000313" key="2">
    <source>
        <dbReference type="EMBL" id="MDJ1169215.1"/>
    </source>
</evidence>
<feature type="transmembrane region" description="Helical" evidence="1">
    <location>
        <begin position="142"/>
        <end position="163"/>
    </location>
</feature>
<dbReference type="Gene3D" id="3.40.50.300">
    <property type="entry name" value="P-loop containing nucleotide triphosphate hydrolases"/>
    <property type="match status" value="1"/>
</dbReference>
<evidence type="ECO:0000313" key="3">
    <source>
        <dbReference type="Proteomes" id="UP001235303"/>
    </source>
</evidence>
<organism evidence="2 3">
    <name type="scientific">Roseofilum acuticapitatum BLCC-M154</name>
    <dbReference type="NCBI Taxonomy" id="3022444"/>
    <lineage>
        <taxon>Bacteria</taxon>
        <taxon>Bacillati</taxon>
        <taxon>Cyanobacteriota</taxon>
        <taxon>Cyanophyceae</taxon>
        <taxon>Desertifilales</taxon>
        <taxon>Desertifilaceae</taxon>
        <taxon>Roseofilum</taxon>
        <taxon>Roseofilum acuticapitatum</taxon>
    </lineage>
</organism>
<name>A0ABT7AQM8_9CYAN</name>
<feature type="transmembrane region" description="Helical" evidence="1">
    <location>
        <begin position="169"/>
        <end position="186"/>
    </location>
</feature>
<protein>
    <submittedName>
        <fullName evidence="2">ATP-binding protein</fullName>
    </submittedName>
</protein>
<reference evidence="2 3" key="1">
    <citation type="submission" date="2023-01" db="EMBL/GenBank/DDBJ databases">
        <title>Novel diversity within Roseofilum (Cyanobacteria; Desertifilaceae) from marine benthic mats with descriptions of four novel species.</title>
        <authorList>
            <person name="Wang Y."/>
            <person name="Berthold D.E."/>
            <person name="Hu J."/>
            <person name="Lefler F.W."/>
            <person name="Laughinghouse H.D. IV."/>
        </authorList>
    </citation>
    <scope>NUCLEOTIDE SEQUENCE [LARGE SCALE GENOMIC DNA]</scope>
    <source>
        <strain evidence="2 3">BLCC-M154</strain>
    </source>
</reference>
<dbReference type="PANTHER" id="PTHR34301:SF8">
    <property type="entry name" value="ATPASE DOMAIN-CONTAINING PROTEIN"/>
    <property type="match status" value="1"/>
</dbReference>
<sequence length="899" mass="104300">MTDSKPILRLDLEPKLNRPLQLWNPLDYLRLLYWIFYFPQALIWYKRKFCHTNFNYMPTNRILLKLNSQIIITLLFILFFVYMILFVDYFSSIYIKINEIQKQIHLFNPVILNVVFLFTYTLYFMFLYWLFNKLLYAPEVGFTSKMIILINSGSGLIFLISYINTSSINIYHLFFIAFFITTMVVHKFNSNKNKYYSASPYFLIKVKIIEDKKNPIYDDLNHNDISHFKRMNFNLKLGRLIGRIILLLALLTVFTFMFFIAGNYGIIVLLVGLRFEEWIISLFLFIDKKNQYIPHTTEIPIPRLSAKLINSLRQDWYIGLMNLEQIATYTLQFTTLERTIRIFLDCKDPDEIIEAVSQLSIYCPNVLLKIAPRILDNPKSSYRTSFVMSGFWYLQTKQAKLARDFFVLVGELSHGQEMCSLADKLAIFSEVQDIYSLSNCTLPAIPPEPLLRPTSWEAIERFHRAVEDVRLVQRSPSRATRSFALNRALAEVTTILNQQDCLPETERGLIVQISETWQEILLQETAKIGDFSITEPVRNPYISGSPVIGKRFVGREDIMRKLEETWVMAEQLESVVLFGHRRMGKTSILRNVSTALGSRVKLAYVNLQGLGNDLAEILIEISYEISEVLEISSPNDDDFFKLPYPTFRRYLVKIEKQLDQNKLIIALDEFETIEHLINEGKIDPGFMQFLRTSIQQSPNIAFVLAGLHTLDEMTEDYFQPFFASVIPIQVGFMTKGSTSVILANPEDEDFSLDYQRETIDEIYNLTHGQPYLVNLIGFQLVSRYNAQVFEEGYSRDPQFTLADLNAVINGVLEQGRGYFTGVWKQATQGEPGQQEVLCALAPYPTGLDRETLSQTTNLDLKALDAALTCLEKHDVVIEQNGKFRIIVELFRRWVEIEKI</sequence>
<dbReference type="InterPro" id="IPR027417">
    <property type="entry name" value="P-loop_NTPase"/>
</dbReference>
<feature type="transmembrane region" description="Helical" evidence="1">
    <location>
        <begin position="66"/>
        <end position="90"/>
    </location>
</feature>
<accession>A0ABT7AQM8</accession>
<keyword evidence="1" id="KW-0472">Membrane</keyword>
<dbReference type="RefSeq" id="WP_283752976.1">
    <property type="nucleotide sequence ID" value="NZ_JAQOSP010000050.1"/>
</dbReference>
<feature type="transmembrane region" description="Helical" evidence="1">
    <location>
        <begin position="110"/>
        <end position="130"/>
    </location>
</feature>
<keyword evidence="1" id="KW-1133">Transmembrane helix</keyword>
<feature type="transmembrane region" description="Helical" evidence="1">
    <location>
        <begin position="240"/>
        <end position="260"/>
    </location>
</feature>
<feature type="transmembrane region" description="Helical" evidence="1">
    <location>
        <begin position="28"/>
        <end position="45"/>
    </location>
</feature>
<keyword evidence="2" id="KW-0067">ATP-binding</keyword>
<dbReference type="PANTHER" id="PTHR34301">
    <property type="entry name" value="DNA-BINDING PROTEIN-RELATED"/>
    <property type="match status" value="1"/>
</dbReference>
<dbReference type="Proteomes" id="UP001235303">
    <property type="component" value="Unassembled WGS sequence"/>
</dbReference>
<dbReference type="GO" id="GO:0005524">
    <property type="term" value="F:ATP binding"/>
    <property type="evidence" value="ECO:0007669"/>
    <property type="project" value="UniProtKB-KW"/>
</dbReference>
<comment type="caution">
    <text evidence="2">The sequence shown here is derived from an EMBL/GenBank/DDBJ whole genome shotgun (WGS) entry which is preliminary data.</text>
</comment>
<dbReference type="SUPFAM" id="SSF52540">
    <property type="entry name" value="P-loop containing nucleoside triphosphate hydrolases"/>
    <property type="match status" value="1"/>
</dbReference>
<keyword evidence="3" id="KW-1185">Reference proteome</keyword>
<gene>
    <name evidence="2" type="ORF">PMG71_07240</name>
</gene>
<dbReference type="EMBL" id="JAQOSP010000050">
    <property type="protein sequence ID" value="MDJ1169215.1"/>
    <property type="molecule type" value="Genomic_DNA"/>
</dbReference>
<evidence type="ECO:0000256" key="1">
    <source>
        <dbReference type="SAM" id="Phobius"/>
    </source>
</evidence>
<keyword evidence="1" id="KW-0812">Transmembrane</keyword>